<dbReference type="InterPro" id="IPR010809">
    <property type="entry name" value="FliD_C"/>
</dbReference>
<dbReference type="Pfam" id="PF02465">
    <property type="entry name" value="FliD_N"/>
    <property type="match status" value="1"/>
</dbReference>
<gene>
    <name evidence="8" type="ORF">J2S59_001528</name>
</gene>
<proteinExistence type="inferred from homology"/>
<keyword evidence="8" id="KW-0969">Cilium</keyword>
<dbReference type="EMBL" id="JAUSQM010000001">
    <property type="protein sequence ID" value="MDP9821719.1"/>
    <property type="molecule type" value="Genomic_DNA"/>
</dbReference>
<reference evidence="8 9" key="1">
    <citation type="submission" date="2023-07" db="EMBL/GenBank/DDBJ databases">
        <title>Sequencing the genomes of 1000 actinobacteria strains.</title>
        <authorList>
            <person name="Klenk H.-P."/>
        </authorList>
    </citation>
    <scope>NUCLEOTIDE SEQUENCE [LARGE SCALE GENOMIC DNA]</scope>
    <source>
        <strain evidence="8 9">GD13</strain>
    </source>
</reference>
<comment type="similarity">
    <text evidence="1 5">Belongs to the FliD family.</text>
</comment>
<dbReference type="Pfam" id="PF07195">
    <property type="entry name" value="FliD_C"/>
    <property type="match status" value="1"/>
</dbReference>
<keyword evidence="9" id="KW-1185">Reference proteome</keyword>
<dbReference type="Pfam" id="PF07196">
    <property type="entry name" value="Flagellin_IN"/>
    <property type="match status" value="1"/>
</dbReference>
<evidence type="ECO:0000256" key="2">
    <source>
        <dbReference type="ARBA" id="ARBA00011255"/>
    </source>
</evidence>
<dbReference type="InterPro" id="IPR010810">
    <property type="entry name" value="Flagellin_hook_IN_motif"/>
</dbReference>
<evidence type="ECO:0000256" key="4">
    <source>
        <dbReference type="ARBA" id="ARBA00023143"/>
    </source>
</evidence>
<evidence type="ECO:0000313" key="9">
    <source>
        <dbReference type="Proteomes" id="UP001240447"/>
    </source>
</evidence>
<keyword evidence="4 5" id="KW-0975">Bacterial flagellum</keyword>
<dbReference type="Proteomes" id="UP001240447">
    <property type="component" value="Unassembled WGS sequence"/>
</dbReference>
<feature type="domain" description="Flagellar hook-associated protein 2 C-terminal" evidence="7">
    <location>
        <begin position="210"/>
        <end position="426"/>
    </location>
</feature>
<comment type="function">
    <text evidence="5">Required for morphogenesis and for the elongation of the flagellar filament by facilitating polymerization of the flagellin monomers at the tip of growing filament. Forms a capping structure, which prevents flagellin subunits (transported through the central channel of the flagellum) from leaking out without polymerization at the distal end.</text>
</comment>
<comment type="subcellular location">
    <subcellularLocation>
        <location evidence="5">Secreted</location>
    </subcellularLocation>
    <subcellularLocation>
        <location evidence="5">Bacterial flagellum</location>
    </subcellularLocation>
</comment>
<comment type="caution">
    <text evidence="8">The sequence shown here is derived from an EMBL/GenBank/DDBJ whole genome shotgun (WGS) entry which is preliminary data.</text>
</comment>
<keyword evidence="8" id="KW-0966">Cell projection</keyword>
<evidence type="ECO:0000259" key="6">
    <source>
        <dbReference type="Pfam" id="PF02465"/>
    </source>
</evidence>
<evidence type="ECO:0000256" key="5">
    <source>
        <dbReference type="RuleBase" id="RU362066"/>
    </source>
</evidence>
<protein>
    <recommendedName>
        <fullName evidence="5">Flagellar hook-associated protein 2</fullName>
        <shortName evidence="5">HAP2</shortName>
    </recommendedName>
    <alternativeName>
        <fullName evidence="5">Flagellar cap protein</fullName>
    </alternativeName>
</protein>
<name>A0ABT9NMR5_9ACTN</name>
<dbReference type="InterPro" id="IPR003481">
    <property type="entry name" value="FliD_N"/>
</dbReference>
<dbReference type="InterPro" id="IPR040026">
    <property type="entry name" value="FliD"/>
</dbReference>
<dbReference type="RefSeq" id="WP_306824976.1">
    <property type="nucleotide sequence ID" value="NZ_JAUSQM010000001.1"/>
</dbReference>
<dbReference type="PANTHER" id="PTHR30288">
    <property type="entry name" value="FLAGELLAR CAP/ASSEMBLY PROTEIN FLID"/>
    <property type="match status" value="1"/>
</dbReference>
<feature type="domain" description="Flagellar hook-associated protein 2 N-terminal" evidence="6">
    <location>
        <begin position="11"/>
        <end position="106"/>
    </location>
</feature>
<keyword evidence="3" id="KW-0175">Coiled coil</keyword>
<keyword evidence="5" id="KW-0964">Secreted</keyword>
<organism evidence="8 9">
    <name type="scientific">Nocardioides massiliensis</name>
    <dbReference type="NCBI Taxonomy" id="1325935"/>
    <lineage>
        <taxon>Bacteria</taxon>
        <taxon>Bacillati</taxon>
        <taxon>Actinomycetota</taxon>
        <taxon>Actinomycetes</taxon>
        <taxon>Propionibacteriales</taxon>
        <taxon>Nocardioidaceae</taxon>
        <taxon>Nocardioides</taxon>
    </lineage>
</organism>
<dbReference type="PANTHER" id="PTHR30288:SF0">
    <property type="entry name" value="FLAGELLAR HOOK-ASSOCIATED PROTEIN 2"/>
    <property type="match status" value="1"/>
</dbReference>
<evidence type="ECO:0000256" key="1">
    <source>
        <dbReference type="ARBA" id="ARBA00009764"/>
    </source>
</evidence>
<sequence length="443" mass="45149">MATSSISGVASGLDTAGIINQLMALEAVPQAKLKSRVTSEQSVITTLQGLNTKLAQLTSRAEELTKPDGWRAYAATSSSAAVTVSTGTGVAPAGFALTVEDVARTHQLGFATAAALGDVVTGSGTTVLLDRLDGTGPVAIDAGDGTLSSLVAAINDPANETGLRATAVRVGEGSYRLLVESATTGAAQDFTLTAGDGSTLLGGATVRAGTDARIDLGTGITVTSASNTFADLAPGVSVTLGADAVAGTTATVDVRVDSSGLAGRVQSFVAQLNGVLADIDAATGSGTRAGALSGDSLVRGIRQNLLDTVFPADGTSMADLGVQTDRTGRLVFDADAFATAYAEDPAAVTEAFTAPTTGFLARVEGVARSASDRHDGTVTQAINGRNQTITRMQDSIEKWDLRLEMRRTTLTRQFTALETALSQMNSQSNWLAGQISSLTNQRS</sequence>
<evidence type="ECO:0000256" key="3">
    <source>
        <dbReference type="ARBA" id="ARBA00023054"/>
    </source>
</evidence>
<evidence type="ECO:0000313" key="8">
    <source>
        <dbReference type="EMBL" id="MDP9821719.1"/>
    </source>
</evidence>
<accession>A0ABT9NMR5</accession>
<evidence type="ECO:0000259" key="7">
    <source>
        <dbReference type="Pfam" id="PF07195"/>
    </source>
</evidence>
<keyword evidence="8" id="KW-0282">Flagellum</keyword>
<comment type="subunit">
    <text evidence="2 5">Homopentamer.</text>
</comment>